<gene>
    <name evidence="11" type="primary">malQ</name>
    <name evidence="11" type="ORF">IEN85_17365</name>
</gene>
<dbReference type="EC" id="2.4.1.25" evidence="3 10"/>
<dbReference type="EMBL" id="JACYFG010000040">
    <property type="protein sequence ID" value="MBD5781273.1"/>
    <property type="molecule type" value="Genomic_DNA"/>
</dbReference>
<sequence>MPTPNKTWLNARQSGALLHVSSLPSETGIGNLGAGAQNFVDFLSAAGFAYWQVCPVGPTGYGDSPYQSFSAFAGNPYFIDLNELVQSGLLLEAEVAELRKLPHDRVDYGQLYHRFWGILAKAHARFDPQTHSLKGGQSFHEFYESQAYWLDPYTTFMALKARFGQRSWVEWPKEYRDPKRIAKIKLSQPELSERSRHAFYQYVFFHQWKKLKAYANEKGVQIVGDIPIYVALDSADVWSRHDNFLVKADGDLDAVAGVPPDYFSETGQLWGNPLYNWKHLEKNGYKWWIERIGSSLELFDVLRFDHFRGFADFWVVPSHAPDASEGAWELGPGISLFQAIERAVPNAKFIAEDLGYINEAVFTLRQQTGYPGMKIMQFGYGHDDNNVNLPHFFDHNQVVYTGTHDNATTQAWIDSLSGENKQLVFDYFDLHDSPTVDRILRAAYASVARLVITPVQDLLGLGAEARMNEPGTSIGNWQWRLSPESFETLAHRETDRFLALHKRYHRVNDTLQRNYSAPPEKKAAFDEIPTLQK</sequence>
<keyword evidence="5 10" id="KW-0328">Glycosyltransferase</keyword>
<evidence type="ECO:0000256" key="7">
    <source>
        <dbReference type="ARBA" id="ARBA00023277"/>
    </source>
</evidence>
<dbReference type="PANTHER" id="PTHR32438:SF5">
    <property type="entry name" value="4-ALPHA-GLUCANOTRANSFERASE DPE1, CHLOROPLASTIC_AMYLOPLASTIC"/>
    <property type="match status" value="1"/>
</dbReference>
<evidence type="ECO:0000256" key="9">
    <source>
        <dbReference type="ARBA" id="ARBA00031501"/>
    </source>
</evidence>
<proteinExistence type="inferred from homology"/>
<name>A0A927IIZ3_9BACT</name>
<comment type="caution">
    <text evidence="11">The sequence shown here is derived from an EMBL/GenBank/DDBJ whole genome shotgun (WGS) entry which is preliminary data.</text>
</comment>
<dbReference type="NCBIfam" id="TIGR00217">
    <property type="entry name" value="malQ"/>
    <property type="match status" value="1"/>
</dbReference>
<dbReference type="PANTHER" id="PTHR32438">
    <property type="entry name" value="4-ALPHA-GLUCANOTRANSFERASE DPE1, CHLOROPLASTIC/AMYLOPLASTIC"/>
    <property type="match status" value="1"/>
</dbReference>
<evidence type="ECO:0000256" key="1">
    <source>
        <dbReference type="ARBA" id="ARBA00000439"/>
    </source>
</evidence>
<keyword evidence="6 10" id="KW-0808">Transferase</keyword>
<dbReference type="RefSeq" id="WP_191618372.1">
    <property type="nucleotide sequence ID" value="NZ_JACYFG010000040.1"/>
</dbReference>
<evidence type="ECO:0000313" key="11">
    <source>
        <dbReference type="EMBL" id="MBD5781273.1"/>
    </source>
</evidence>
<keyword evidence="12" id="KW-1185">Reference proteome</keyword>
<keyword evidence="7 10" id="KW-0119">Carbohydrate metabolism</keyword>
<dbReference type="InterPro" id="IPR003385">
    <property type="entry name" value="Glyco_hydro_77"/>
</dbReference>
<evidence type="ECO:0000256" key="6">
    <source>
        <dbReference type="ARBA" id="ARBA00022679"/>
    </source>
</evidence>
<comment type="similarity">
    <text evidence="2 10">Belongs to the disproportionating enzyme family.</text>
</comment>
<dbReference type="InterPro" id="IPR017853">
    <property type="entry name" value="GH"/>
</dbReference>
<dbReference type="SUPFAM" id="SSF51445">
    <property type="entry name" value="(Trans)glycosidases"/>
    <property type="match status" value="1"/>
</dbReference>
<dbReference type="Proteomes" id="UP000622317">
    <property type="component" value="Unassembled WGS sequence"/>
</dbReference>
<evidence type="ECO:0000256" key="10">
    <source>
        <dbReference type="RuleBase" id="RU361207"/>
    </source>
</evidence>
<evidence type="ECO:0000313" key="12">
    <source>
        <dbReference type="Proteomes" id="UP000622317"/>
    </source>
</evidence>
<evidence type="ECO:0000256" key="5">
    <source>
        <dbReference type="ARBA" id="ARBA00022676"/>
    </source>
</evidence>
<dbReference type="AlphaFoldDB" id="A0A927IIZ3"/>
<accession>A0A927IIZ3</accession>
<organism evidence="11 12">
    <name type="scientific">Pelagicoccus enzymogenes</name>
    <dbReference type="NCBI Taxonomy" id="2773457"/>
    <lineage>
        <taxon>Bacteria</taxon>
        <taxon>Pseudomonadati</taxon>
        <taxon>Verrucomicrobiota</taxon>
        <taxon>Opitutia</taxon>
        <taxon>Puniceicoccales</taxon>
        <taxon>Pelagicoccaceae</taxon>
        <taxon>Pelagicoccus</taxon>
    </lineage>
</organism>
<evidence type="ECO:0000256" key="8">
    <source>
        <dbReference type="ARBA" id="ARBA00031423"/>
    </source>
</evidence>
<comment type="catalytic activity">
    <reaction evidence="1 10">
        <text>Transfers a segment of a (1-&gt;4)-alpha-D-glucan to a new position in an acceptor, which may be glucose or a (1-&gt;4)-alpha-D-glucan.</text>
        <dbReference type="EC" id="2.4.1.25"/>
    </reaction>
</comment>
<evidence type="ECO:0000256" key="2">
    <source>
        <dbReference type="ARBA" id="ARBA00005684"/>
    </source>
</evidence>
<evidence type="ECO:0000256" key="4">
    <source>
        <dbReference type="ARBA" id="ARBA00020295"/>
    </source>
</evidence>
<dbReference type="NCBIfam" id="NF011080">
    <property type="entry name" value="PRK14508.1-3"/>
    <property type="match status" value="1"/>
</dbReference>
<dbReference type="GO" id="GO:0005975">
    <property type="term" value="P:carbohydrate metabolic process"/>
    <property type="evidence" value="ECO:0007669"/>
    <property type="project" value="InterPro"/>
</dbReference>
<reference evidence="11" key="1">
    <citation type="submission" date="2020-09" db="EMBL/GenBank/DDBJ databases">
        <title>Pelagicoccus enzymogenes sp. nov. with an EPS production, isolated from marine sediment.</title>
        <authorList>
            <person name="Feng X."/>
        </authorList>
    </citation>
    <scope>NUCLEOTIDE SEQUENCE</scope>
    <source>
        <strain evidence="11">NFK12</strain>
    </source>
</reference>
<dbReference type="GO" id="GO:0004134">
    <property type="term" value="F:4-alpha-glucanotransferase activity"/>
    <property type="evidence" value="ECO:0007669"/>
    <property type="project" value="UniProtKB-EC"/>
</dbReference>
<dbReference type="Gene3D" id="3.20.20.80">
    <property type="entry name" value="Glycosidases"/>
    <property type="match status" value="1"/>
</dbReference>
<evidence type="ECO:0000256" key="3">
    <source>
        <dbReference type="ARBA" id="ARBA00012560"/>
    </source>
</evidence>
<protein>
    <recommendedName>
        <fullName evidence="4 10">4-alpha-glucanotransferase</fullName>
        <ecNumber evidence="3 10">2.4.1.25</ecNumber>
    </recommendedName>
    <alternativeName>
        <fullName evidence="8 10">Amylomaltase</fullName>
    </alternativeName>
    <alternativeName>
        <fullName evidence="9 10">Disproportionating enzyme</fullName>
    </alternativeName>
</protein>
<dbReference type="Pfam" id="PF02446">
    <property type="entry name" value="Glyco_hydro_77"/>
    <property type="match status" value="1"/>
</dbReference>